<keyword evidence="2" id="KW-1185">Reference proteome</keyword>
<name>A0A4Z2FQH6_9TELE</name>
<dbReference type="EMBL" id="SRLO01000967">
    <property type="protein sequence ID" value="TNN43409.1"/>
    <property type="molecule type" value="Genomic_DNA"/>
</dbReference>
<proteinExistence type="predicted"/>
<accession>A0A4Z2FQH6</accession>
<evidence type="ECO:0000313" key="1">
    <source>
        <dbReference type="EMBL" id="TNN43409.1"/>
    </source>
</evidence>
<organism evidence="1 2">
    <name type="scientific">Liparis tanakae</name>
    <name type="common">Tanaka's snailfish</name>
    <dbReference type="NCBI Taxonomy" id="230148"/>
    <lineage>
        <taxon>Eukaryota</taxon>
        <taxon>Metazoa</taxon>
        <taxon>Chordata</taxon>
        <taxon>Craniata</taxon>
        <taxon>Vertebrata</taxon>
        <taxon>Euteleostomi</taxon>
        <taxon>Actinopterygii</taxon>
        <taxon>Neopterygii</taxon>
        <taxon>Teleostei</taxon>
        <taxon>Neoteleostei</taxon>
        <taxon>Acanthomorphata</taxon>
        <taxon>Eupercaria</taxon>
        <taxon>Perciformes</taxon>
        <taxon>Cottioidei</taxon>
        <taxon>Cottales</taxon>
        <taxon>Liparidae</taxon>
        <taxon>Liparis</taxon>
    </lineage>
</organism>
<dbReference type="AlphaFoldDB" id="A0A4Z2FQH6"/>
<reference evidence="1 2" key="1">
    <citation type="submission" date="2019-03" db="EMBL/GenBank/DDBJ databases">
        <title>First draft genome of Liparis tanakae, snailfish: a comprehensive survey of snailfish specific genes.</title>
        <authorList>
            <person name="Kim W."/>
            <person name="Song I."/>
            <person name="Jeong J.-H."/>
            <person name="Kim D."/>
            <person name="Kim S."/>
            <person name="Ryu S."/>
            <person name="Song J.Y."/>
            <person name="Lee S.K."/>
        </authorList>
    </citation>
    <scope>NUCLEOTIDE SEQUENCE [LARGE SCALE GENOMIC DNA]</scope>
    <source>
        <tissue evidence="1">Muscle</tissue>
    </source>
</reference>
<protein>
    <submittedName>
        <fullName evidence="1">Uncharacterized protein</fullName>
    </submittedName>
</protein>
<dbReference type="Proteomes" id="UP000314294">
    <property type="component" value="Unassembled WGS sequence"/>
</dbReference>
<evidence type="ECO:0000313" key="2">
    <source>
        <dbReference type="Proteomes" id="UP000314294"/>
    </source>
</evidence>
<gene>
    <name evidence="1" type="ORF">EYF80_046398</name>
</gene>
<comment type="caution">
    <text evidence="1">The sequence shown here is derived from an EMBL/GenBank/DDBJ whole genome shotgun (WGS) entry which is preliminary data.</text>
</comment>
<sequence>MGLGRFHSIHQLLGEEGSVLMLPACATARCTTKPLRKFRKRHSSTLKRITTVSVNNSKYSTVPTESNKEKLAAAVRALRAPVSTSGGSPLVLLMMMMAEMEEQR</sequence>